<dbReference type="PANTHER" id="PTHR24421:SF10">
    <property type="entry name" value="NITRATE_NITRITE SENSOR PROTEIN NARQ"/>
    <property type="match status" value="1"/>
</dbReference>
<gene>
    <name evidence="11" type="ORF">HMPREF1129_0034</name>
</gene>
<evidence type="ECO:0000313" key="12">
    <source>
        <dbReference type="Proteomes" id="UP000007814"/>
    </source>
</evidence>
<evidence type="ECO:0000256" key="6">
    <source>
        <dbReference type="ARBA" id="ARBA00022777"/>
    </source>
</evidence>
<dbReference type="Pfam" id="PF07730">
    <property type="entry name" value="HisKA_3"/>
    <property type="match status" value="1"/>
</dbReference>
<evidence type="ECO:0000256" key="9">
    <source>
        <dbReference type="SAM" id="Phobius"/>
    </source>
</evidence>
<keyword evidence="5" id="KW-0547">Nucleotide-binding</keyword>
<keyword evidence="8" id="KW-0902">Two-component regulatory system</keyword>
<protein>
    <recommendedName>
        <fullName evidence="2">histidine kinase</fullName>
        <ecNumber evidence="2">2.7.13.3</ecNumber>
    </recommendedName>
</protein>
<comment type="caution">
    <text evidence="11">The sequence shown here is derived from an EMBL/GenBank/DDBJ whole genome shotgun (WGS) entry which is preliminary data.</text>
</comment>
<feature type="transmembrane region" description="Helical" evidence="9">
    <location>
        <begin position="51"/>
        <end position="72"/>
    </location>
</feature>
<dbReference type="SUPFAM" id="SSF55874">
    <property type="entry name" value="ATPase domain of HSP90 chaperone/DNA topoisomerase II/histidine kinase"/>
    <property type="match status" value="1"/>
</dbReference>
<keyword evidence="9" id="KW-1133">Transmembrane helix</keyword>
<keyword evidence="4" id="KW-0808">Transferase</keyword>
<keyword evidence="9" id="KW-0472">Membrane</keyword>
<dbReference type="Gene3D" id="3.30.565.10">
    <property type="entry name" value="Histidine kinase-like ATPase, C-terminal domain"/>
    <property type="match status" value="1"/>
</dbReference>
<keyword evidence="3" id="KW-0597">Phosphoprotein</keyword>
<dbReference type="InterPro" id="IPR011712">
    <property type="entry name" value="Sig_transdc_His_kin_sub3_dim/P"/>
</dbReference>
<feature type="transmembrane region" description="Helical" evidence="9">
    <location>
        <begin position="25"/>
        <end position="44"/>
    </location>
</feature>
<evidence type="ECO:0000256" key="3">
    <source>
        <dbReference type="ARBA" id="ARBA00022553"/>
    </source>
</evidence>
<dbReference type="AlphaFoldDB" id="J3JIG5"/>
<dbReference type="CDD" id="cd16917">
    <property type="entry name" value="HATPase_UhpB-NarQ-NarX-like"/>
    <property type="match status" value="1"/>
</dbReference>
<name>J3JIG5_ACTNH</name>
<dbReference type="EMBL" id="ALJK01000227">
    <property type="protein sequence ID" value="EJN83556.1"/>
    <property type="molecule type" value="Genomic_DNA"/>
</dbReference>
<keyword evidence="6 11" id="KW-0418">Kinase</keyword>
<accession>J3JIG5</accession>
<feature type="transmembrane region" description="Helical" evidence="9">
    <location>
        <begin position="120"/>
        <end position="140"/>
    </location>
</feature>
<evidence type="ECO:0000256" key="7">
    <source>
        <dbReference type="ARBA" id="ARBA00022840"/>
    </source>
</evidence>
<evidence type="ECO:0000256" key="5">
    <source>
        <dbReference type="ARBA" id="ARBA00022741"/>
    </source>
</evidence>
<dbReference type="eggNOG" id="COG4585">
    <property type="taxonomic scope" value="Bacteria"/>
</dbReference>
<comment type="catalytic activity">
    <reaction evidence="1">
        <text>ATP + protein L-histidine = ADP + protein N-phospho-L-histidine.</text>
        <dbReference type="EC" id="2.7.13.3"/>
    </reaction>
</comment>
<reference evidence="11 12" key="1">
    <citation type="submission" date="2012-07" db="EMBL/GenBank/DDBJ databases">
        <authorList>
            <person name="Durkin A.S."/>
            <person name="McCorrison J."/>
            <person name="Torralba M."/>
            <person name="Gillis M."/>
            <person name="Methe B."/>
            <person name="Sutton G."/>
            <person name="Nelson K.E."/>
        </authorList>
    </citation>
    <scope>NUCLEOTIDE SEQUENCE [LARGE SCALE GENOMIC DNA]</scope>
    <source>
        <strain evidence="12">ATCC 12104 / DSM 43013 / CCUG 2238 / JCM 8349 / NCTC 10301 / Howell 279</strain>
    </source>
</reference>
<feature type="domain" description="Signal transduction histidine kinase subgroup 3 dimerisation and phosphoacceptor" evidence="10">
    <location>
        <begin position="185"/>
        <end position="248"/>
    </location>
</feature>
<proteinExistence type="predicted"/>
<evidence type="ECO:0000313" key="11">
    <source>
        <dbReference type="EMBL" id="EJN83556.1"/>
    </source>
</evidence>
<dbReference type="InterPro" id="IPR036890">
    <property type="entry name" value="HATPase_C_sf"/>
</dbReference>
<sequence>MTAAFRSTQSTLLTLLNYVKNFRQTVPTAYIVISIIFALINISLSMTRDDILFSDTPFITLAPLLCSFIPFFPRSASIAYSACWLALLIAPHASVSDMIITNLLFHFFLGRFLSRNKVALIFLFNEAAYALALAAIRSSAQGIRTFLFNVISGLILITIGVTVCQAEKYWKNKFRATEQRLSEVRDEIAKEMHDLVAYSMSQTVLRARLAAENPSYPQEARNDFSALAGTGADALHELRILLYALRKGTKYSSPPALEASMPPRQSIEASMRLVAQDLHDAGFQIECHIADNVNLSRGQISILSRVLREMAANIIRHGDPKKPASLFISQNQQHIQLLSANSVRESRTAPLPSSGMGVLGMQERLAALGGTLTASNEDGTWLVSAIIPIPSIKDKEYVA</sequence>
<dbReference type="PANTHER" id="PTHR24421">
    <property type="entry name" value="NITRATE/NITRITE SENSOR PROTEIN NARX-RELATED"/>
    <property type="match status" value="1"/>
</dbReference>
<dbReference type="GO" id="GO:0005524">
    <property type="term" value="F:ATP binding"/>
    <property type="evidence" value="ECO:0007669"/>
    <property type="project" value="UniProtKB-KW"/>
</dbReference>
<evidence type="ECO:0000256" key="8">
    <source>
        <dbReference type="ARBA" id="ARBA00023012"/>
    </source>
</evidence>
<evidence type="ECO:0000259" key="10">
    <source>
        <dbReference type="Pfam" id="PF07730"/>
    </source>
</evidence>
<evidence type="ECO:0000256" key="4">
    <source>
        <dbReference type="ARBA" id="ARBA00022679"/>
    </source>
</evidence>
<keyword evidence="7" id="KW-0067">ATP-binding</keyword>
<dbReference type="InterPro" id="IPR050482">
    <property type="entry name" value="Sensor_HK_TwoCompSys"/>
</dbReference>
<dbReference type="GO" id="GO:0046983">
    <property type="term" value="F:protein dimerization activity"/>
    <property type="evidence" value="ECO:0007669"/>
    <property type="project" value="InterPro"/>
</dbReference>
<dbReference type="EC" id="2.7.13.3" evidence="2"/>
<dbReference type="Proteomes" id="UP000007814">
    <property type="component" value="Unassembled WGS sequence"/>
</dbReference>
<evidence type="ECO:0000256" key="2">
    <source>
        <dbReference type="ARBA" id="ARBA00012438"/>
    </source>
</evidence>
<dbReference type="Gene3D" id="1.20.5.1930">
    <property type="match status" value="1"/>
</dbReference>
<organism evidence="11 12">
    <name type="scientific">Actinomyces naeslundii (strain ATCC 12104 / DSM 43013 / CCUG 2238 / JCM 8349 / NCTC 10301 / Howell 279)</name>
    <dbReference type="NCBI Taxonomy" id="1115803"/>
    <lineage>
        <taxon>Bacteria</taxon>
        <taxon>Bacillati</taxon>
        <taxon>Actinomycetota</taxon>
        <taxon>Actinomycetes</taxon>
        <taxon>Actinomycetales</taxon>
        <taxon>Actinomycetaceae</taxon>
        <taxon>Actinomyces</taxon>
    </lineage>
</organism>
<dbReference type="GO" id="GO:0016020">
    <property type="term" value="C:membrane"/>
    <property type="evidence" value="ECO:0007669"/>
    <property type="project" value="InterPro"/>
</dbReference>
<feature type="transmembrane region" description="Helical" evidence="9">
    <location>
        <begin position="78"/>
        <end position="108"/>
    </location>
</feature>
<dbReference type="GO" id="GO:0000155">
    <property type="term" value="F:phosphorelay sensor kinase activity"/>
    <property type="evidence" value="ECO:0007669"/>
    <property type="project" value="InterPro"/>
</dbReference>
<feature type="transmembrane region" description="Helical" evidence="9">
    <location>
        <begin position="146"/>
        <end position="166"/>
    </location>
</feature>
<keyword evidence="9" id="KW-0812">Transmembrane</keyword>
<evidence type="ECO:0000256" key="1">
    <source>
        <dbReference type="ARBA" id="ARBA00000085"/>
    </source>
</evidence>